<dbReference type="AlphaFoldDB" id="A0A0E9UTE8"/>
<accession>A0A0E9UTE8</accession>
<protein>
    <submittedName>
        <fullName evidence="1">Uncharacterized protein</fullName>
    </submittedName>
</protein>
<name>A0A0E9UTE8_ANGAN</name>
<evidence type="ECO:0000313" key="1">
    <source>
        <dbReference type="EMBL" id="JAH68475.1"/>
    </source>
</evidence>
<reference evidence="1" key="2">
    <citation type="journal article" date="2015" name="Fish Shellfish Immunol.">
        <title>Early steps in the European eel (Anguilla anguilla)-Vibrio vulnificus interaction in the gills: Role of the RtxA13 toxin.</title>
        <authorList>
            <person name="Callol A."/>
            <person name="Pajuelo D."/>
            <person name="Ebbesson L."/>
            <person name="Teles M."/>
            <person name="MacKenzie S."/>
            <person name="Amaro C."/>
        </authorList>
    </citation>
    <scope>NUCLEOTIDE SEQUENCE</scope>
</reference>
<proteinExistence type="predicted"/>
<organism evidence="1">
    <name type="scientific">Anguilla anguilla</name>
    <name type="common">European freshwater eel</name>
    <name type="synonym">Muraena anguilla</name>
    <dbReference type="NCBI Taxonomy" id="7936"/>
    <lineage>
        <taxon>Eukaryota</taxon>
        <taxon>Metazoa</taxon>
        <taxon>Chordata</taxon>
        <taxon>Craniata</taxon>
        <taxon>Vertebrata</taxon>
        <taxon>Euteleostomi</taxon>
        <taxon>Actinopterygii</taxon>
        <taxon>Neopterygii</taxon>
        <taxon>Teleostei</taxon>
        <taxon>Anguilliformes</taxon>
        <taxon>Anguillidae</taxon>
        <taxon>Anguilla</taxon>
    </lineage>
</organism>
<reference evidence="1" key="1">
    <citation type="submission" date="2014-11" db="EMBL/GenBank/DDBJ databases">
        <authorList>
            <person name="Amaro Gonzalez C."/>
        </authorList>
    </citation>
    <scope>NUCLEOTIDE SEQUENCE</scope>
</reference>
<dbReference type="EMBL" id="GBXM01040102">
    <property type="protein sequence ID" value="JAH68475.1"/>
    <property type="molecule type" value="Transcribed_RNA"/>
</dbReference>
<sequence length="53" mass="5887">MAQKGSRRSAHPVSVRLAVARIRLSFRSFTSSYYVTKAMSESAHLPVVVEYTG</sequence>